<dbReference type="InterPro" id="IPR021517">
    <property type="entry name" value="DUF3180"/>
</dbReference>
<dbReference type="EMBL" id="JABJXA010000014">
    <property type="protein sequence ID" value="MBB1258007.1"/>
    <property type="molecule type" value="Genomic_DNA"/>
</dbReference>
<dbReference type="Proteomes" id="UP000320857">
    <property type="component" value="Unassembled WGS sequence"/>
</dbReference>
<evidence type="ECO:0000313" key="6">
    <source>
        <dbReference type="Proteomes" id="UP000517765"/>
    </source>
</evidence>
<evidence type="ECO:0000256" key="1">
    <source>
        <dbReference type="SAM" id="Phobius"/>
    </source>
</evidence>
<dbReference type="RefSeq" id="WP_143646885.1">
    <property type="nucleotide sequence ID" value="NZ_JABJWZ010000023.1"/>
</dbReference>
<reference evidence="2" key="3">
    <citation type="journal article" name="Syst. Appl. Microbiol.">
        <title>Streptomyces alkaliterrae sp. nov., isolated from an alkaline soil, and emended descriptions of Streptomyces alkaliphilus, Streptomyces calidiresistens and Streptomyces durbertensis.</title>
        <authorList>
            <person name="Swiecimska M."/>
            <person name="Golinska P."/>
            <person name="Nouioui I."/>
            <person name="Wypij M."/>
            <person name="Rai M."/>
            <person name="Sangal V."/>
            <person name="Goodfellow M."/>
        </authorList>
    </citation>
    <scope>NUCLEOTIDE SEQUENCE</scope>
    <source>
        <strain evidence="2">OF3</strain>
        <strain evidence="3">OF8</strain>
    </source>
</reference>
<proteinExistence type="predicted"/>
<dbReference type="EMBL" id="VJYK02000039">
    <property type="protein sequence ID" value="MQS01409.1"/>
    <property type="molecule type" value="Genomic_DNA"/>
</dbReference>
<feature type="transmembrane region" description="Helical" evidence="1">
    <location>
        <begin position="123"/>
        <end position="143"/>
    </location>
</feature>
<evidence type="ECO:0000313" key="7">
    <source>
        <dbReference type="Proteomes" id="UP000525686"/>
    </source>
</evidence>
<keyword evidence="1" id="KW-0472">Membrane</keyword>
<evidence type="ECO:0000313" key="2">
    <source>
        <dbReference type="EMBL" id="MBB1252668.1"/>
    </source>
</evidence>
<dbReference type="EMBL" id="JABJWZ010000023">
    <property type="protein sequence ID" value="MBB1252668.1"/>
    <property type="molecule type" value="Genomic_DNA"/>
</dbReference>
<sequence>MKQLRIRTLVGIFAAAAVLSWGGSRLWDALDSLPAVPLLAPVVLALIAVVLLATTFSLRSRLRAQRERRPVAKPVEPMMAARAVVFGQASALVAALVGGVYGGVGVFIATSHLADVPARRDQALYAALSVVAAAAVVAVALWLERVCRIPEGDDEDGPTPSAA</sequence>
<dbReference type="Proteomes" id="UP000525686">
    <property type="component" value="Unassembled WGS sequence"/>
</dbReference>
<keyword evidence="5" id="KW-1185">Reference proteome</keyword>
<dbReference type="AlphaFoldDB" id="A0A5P0YSD7"/>
<protein>
    <submittedName>
        <fullName evidence="2">DUF3180 domain-containing protein</fullName>
    </submittedName>
    <submittedName>
        <fullName evidence="4">DUF3180 family protein</fullName>
    </submittedName>
</protein>
<evidence type="ECO:0000313" key="4">
    <source>
        <dbReference type="EMBL" id="MQS01409.1"/>
    </source>
</evidence>
<organism evidence="4 5">
    <name type="scientific">Streptomyces alkaliterrae</name>
    <dbReference type="NCBI Taxonomy" id="2213162"/>
    <lineage>
        <taxon>Bacteria</taxon>
        <taxon>Bacillati</taxon>
        <taxon>Actinomycetota</taxon>
        <taxon>Actinomycetes</taxon>
        <taxon>Kitasatosporales</taxon>
        <taxon>Streptomycetaceae</taxon>
        <taxon>Streptomyces</taxon>
    </lineage>
</organism>
<gene>
    <name evidence="4" type="ORF">FNX44_005860</name>
    <name evidence="2" type="ORF">H3146_04690</name>
    <name evidence="3" type="ORF">H3147_04070</name>
</gene>
<keyword evidence="1" id="KW-1133">Transmembrane helix</keyword>
<feature type="transmembrane region" description="Helical" evidence="1">
    <location>
        <begin position="38"/>
        <end position="58"/>
    </location>
</feature>
<reference evidence="6 7" key="2">
    <citation type="submission" date="2020-05" db="EMBL/GenBank/DDBJ databases">
        <title>Classification of alakaliphilic streptomycetes isolated from an alkaline soil next to Lonar Crater, India and a proposal for the recognition of Streptomyces alkaliterrae sp. nov.</title>
        <authorList>
            <person name="Golinska P."/>
        </authorList>
    </citation>
    <scope>NUCLEOTIDE SEQUENCE [LARGE SCALE GENOMIC DNA]</scope>
    <source>
        <strain evidence="7">OF3</strain>
        <strain evidence="6">OF8</strain>
    </source>
</reference>
<name>A0A5P0YSD7_9ACTN</name>
<dbReference type="Pfam" id="PF11377">
    <property type="entry name" value="DUF3180"/>
    <property type="match status" value="1"/>
</dbReference>
<keyword evidence="1" id="KW-0812">Transmembrane</keyword>
<feature type="transmembrane region" description="Helical" evidence="1">
    <location>
        <begin position="79"/>
        <end position="103"/>
    </location>
</feature>
<dbReference type="Proteomes" id="UP000517765">
    <property type="component" value="Unassembled WGS sequence"/>
</dbReference>
<accession>A0A5P0YSD7</accession>
<evidence type="ECO:0000313" key="3">
    <source>
        <dbReference type="EMBL" id="MBB1258007.1"/>
    </source>
</evidence>
<reference evidence="4 5" key="1">
    <citation type="submission" date="2019-10" db="EMBL/GenBank/DDBJ databases">
        <title>Streptomyces sp. nov., a novel actinobacterium isolated from alkaline environment.</title>
        <authorList>
            <person name="Golinska P."/>
        </authorList>
    </citation>
    <scope>NUCLEOTIDE SEQUENCE [LARGE SCALE GENOMIC DNA]</scope>
    <source>
        <strain evidence="4 5">OF1</strain>
    </source>
</reference>
<evidence type="ECO:0000313" key="5">
    <source>
        <dbReference type="Proteomes" id="UP000320857"/>
    </source>
</evidence>
<comment type="caution">
    <text evidence="4">The sequence shown here is derived from an EMBL/GenBank/DDBJ whole genome shotgun (WGS) entry which is preliminary data.</text>
</comment>